<dbReference type="EMBL" id="LCFB01000023">
    <property type="protein sequence ID" value="KKS84257.1"/>
    <property type="molecule type" value="Genomic_DNA"/>
</dbReference>
<organism evidence="1 2">
    <name type="scientific">Candidatus Gottesmanbacteria bacterium GW2011_GWA1_43_11</name>
    <dbReference type="NCBI Taxonomy" id="1618436"/>
    <lineage>
        <taxon>Bacteria</taxon>
        <taxon>Candidatus Gottesmaniibacteriota</taxon>
    </lineage>
</organism>
<evidence type="ECO:0000313" key="1">
    <source>
        <dbReference type="EMBL" id="KKS84257.1"/>
    </source>
</evidence>
<proteinExistence type="predicted"/>
<comment type="caution">
    <text evidence="1">The sequence shown here is derived from an EMBL/GenBank/DDBJ whole genome shotgun (WGS) entry which is preliminary data.</text>
</comment>
<sequence length="67" mass="6437">MPAEGEVSNSVVGGTSGVSTVTGICVPELEATSTGWGEGIVRARGVGTVTSGVGIGDSLKLLYGGGV</sequence>
<dbReference type="AlphaFoldDB" id="A0A0G1CFF3"/>
<evidence type="ECO:0000313" key="2">
    <source>
        <dbReference type="Proteomes" id="UP000034543"/>
    </source>
</evidence>
<name>A0A0G1CFF3_9BACT</name>
<dbReference type="Proteomes" id="UP000034543">
    <property type="component" value="Unassembled WGS sequence"/>
</dbReference>
<gene>
    <name evidence="1" type="ORF">UV59_C0023G0011</name>
</gene>
<protein>
    <submittedName>
        <fullName evidence="1">Uncharacterized protein</fullName>
    </submittedName>
</protein>
<accession>A0A0G1CFF3</accession>
<reference evidence="1 2" key="1">
    <citation type="journal article" date="2015" name="Nature">
        <title>rRNA introns, odd ribosomes, and small enigmatic genomes across a large radiation of phyla.</title>
        <authorList>
            <person name="Brown C.T."/>
            <person name="Hug L.A."/>
            <person name="Thomas B.C."/>
            <person name="Sharon I."/>
            <person name="Castelle C.J."/>
            <person name="Singh A."/>
            <person name="Wilkins M.J."/>
            <person name="Williams K.H."/>
            <person name="Banfield J.F."/>
        </authorList>
    </citation>
    <scope>NUCLEOTIDE SEQUENCE [LARGE SCALE GENOMIC DNA]</scope>
</reference>
<dbReference type="STRING" id="1618436.UV59_C0023G0011"/>